<dbReference type="InterPro" id="IPR034907">
    <property type="entry name" value="NDK-like_dom"/>
</dbReference>
<dbReference type="PANTHER" id="PTHR46161">
    <property type="entry name" value="NUCLEOSIDE DIPHOSPHATE KINASE"/>
    <property type="match status" value="1"/>
</dbReference>
<evidence type="ECO:0000313" key="9">
    <source>
        <dbReference type="EMBL" id="TKJ42975.1"/>
    </source>
</evidence>
<dbReference type="Pfam" id="PF00334">
    <property type="entry name" value="NDK"/>
    <property type="match status" value="1"/>
</dbReference>
<evidence type="ECO:0000256" key="3">
    <source>
        <dbReference type="ARBA" id="ARBA00022741"/>
    </source>
</evidence>
<dbReference type="SMART" id="SM00562">
    <property type="entry name" value="NDK"/>
    <property type="match status" value="1"/>
</dbReference>
<gene>
    <name evidence="9" type="ORF">CEE36_05685</name>
</gene>
<dbReference type="GO" id="GO:0005524">
    <property type="term" value="F:ATP binding"/>
    <property type="evidence" value="ECO:0007669"/>
    <property type="project" value="UniProtKB-KW"/>
</dbReference>
<feature type="binding site" evidence="6">
    <location>
        <position position="112"/>
    </location>
    <ligand>
        <name>ATP</name>
        <dbReference type="ChEBI" id="CHEBI:30616"/>
    </ligand>
</feature>
<reference evidence="9 10" key="1">
    <citation type="submission" date="2017-06" db="EMBL/GenBank/DDBJ databases">
        <title>Novel microbial phyla capable of carbon fixation and sulfur reduction in deep-sea sediments.</title>
        <authorList>
            <person name="Huang J."/>
            <person name="Baker B."/>
            <person name="Wang Y."/>
        </authorList>
    </citation>
    <scope>NUCLEOTIDE SEQUENCE [LARGE SCALE GENOMIC DNA]</scope>
    <source>
        <strain evidence="9">B3_TA06</strain>
    </source>
</reference>
<keyword evidence="4 9" id="KW-0418">Kinase</keyword>
<feature type="active site" description="Pros-phosphohistidine intermediate" evidence="6">
    <location>
        <position position="115"/>
    </location>
</feature>
<feature type="binding site" evidence="6">
    <location>
        <position position="9"/>
    </location>
    <ligand>
        <name>ATP</name>
        <dbReference type="ChEBI" id="CHEBI:30616"/>
    </ligand>
</feature>
<dbReference type="GO" id="GO:0004550">
    <property type="term" value="F:nucleoside diphosphate kinase activity"/>
    <property type="evidence" value="ECO:0007669"/>
    <property type="project" value="InterPro"/>
</dbReference>
<name>A0A532V701_UNCT6</name>
<dbReference type="Proteomes" id="UP000317778">
    <property type="component" value="Unassembled WGS sequence"/>
</dbReference>
<dbReference type="InterPro" id="IPR001564">
    <property type="entry name" value="Nucleoside_diP_kinase"/>
</dbReference>
<dbReference type="GO" id="GO:0006241">
    <property type="term" value="P:CTP biosynthetic process"/>
    <property type="evidence" value="ECO:0007669"/>
    <property type="project" value="InterPro"/>
</dbReference>
<evidence type="ECO:0000256" key="6">
    <source>
        <dbReference type="PROSITE-ProRule" id="PRU00706"/>
    </source>
</evidence>
<dbReference type="PANTHER" id="PTHR46161:SF3">
    <property type="entry name" value="NUCLEOSIDE DIPHOSPHATE KINASE DDB_G0292928-RELATED"/>
    <property type="match status" value="1"/>
</dbReference>
<evidence type="ECO:0000256" key="1">
    <source>
        <dbReference type="ARBA" id="ARBA00008142"/>
    </source>
</evidence>
<evidence type="ECO:0000259" key="8">
    <source>
        <dbReference type="SMART" id="SM00562"/>
    </source>
</evidence>
<dbReference type="Gene3D" id="3.30.70.141">
    <property type="entry name" value="Nucleoside diphosphate kinase-like domain"/>
    <property type="match status" value="1"/>
</dbReference>
<dbReference type="PRINTS" id="PR01243">
    <property type="entry name" value="NUCDPKINASE"/>
</dbReference>
<dbReference type="EMBL" id="NJBO01000007">
    <property type="protein sequence ID" value="TKJ42975.1"/>
    <property type="molecule type" value="Genomic_DNA"/>
</dbReference>
<comment type="caution">
    <text evidence="9">The sequence shown here is derived from an EMBL/GenBank/DDBJ whole genome shotgun (WGS) entry which is preliminary data.</text>
</comment>
<proteinExistence type="inferred from homology"/>
<organism evidence="9 10">
    <name type="scientific">candidate division TA06 bacterium B3_TA06</name>
    <dbReference type="NCBI Taxonomy" id="2012487"/>
    <lineage>
        <taxon>Bacteria</taxon>
        <taxon>Bacteria division TA06</taxon>
    </lineage>
</organism>
<dbReference type="InterPro" id="IPR036850">
    <property type="entry name" value="NDK-like_dom_sf"/>
</dbReference>
<dbReference type="NCBIfam" id="NF001908">
    <property type="entry name" value="PRK00668.1"/>
    <property type="match status" value="1"/>
</dbReference>
<feature type="binding site" evidence="6">
    <location>
        <position position="91"/>
    </location>
    <ligand>
        <name>ATP</name>
        <dbReference type="ChEBI" id="CHEBI:30616"/>
    </ligand>
</feature>
<dbReference type="PROSITE" id="PS51374">
    <property type="entry name" value="NDPK_LIKE"/>
    <property type="match status" value="1"/>
</dbReference>
<evidence type="ECO:0000256" key="4">
    <source>
        <dbReference type="ARBA" id="ARBA00022777"/>
    </source>
</evidence>
<evidence type="ECO:0000313" key="10">
    <source>
        <dbReference type="Proteomes" id="UP000317778"/>
    </source>
</evidence>
<comment type="similarity">
    <text evidence="1 6 7">Belongs to the NDK family.</text>
</comment>
<dbReference type="SUPFAM" id="SSF54919">
    <property type="entry name" value="Nucleoside diphosphate kinase, NDK"/>
    <property type="match status" value="1"/>
</dbReference>
<feature type="domain" description="Nucleoside diphosphate kinase-like" evidence="8">
    <location>
        <begin position="1"/>
        <end position="138"/>
    </location>
</feature>
<dbReference type="GO" id="GO:0006183">
    <property type="term" value="P:GTP biosynthetic process"/>
    <property type="evidence" value="ECO:0007669"/>
    <property type="project" value="InterPro"/>
</dbReference>
<feature type="binding site" evidence="6">
    <location>
        <position position="102"/>
    </location>
    <ligand>
        <name>ATP</name>
        <dbReference type="ChEBI" id="CHEBI:30616"/>
    </ligand>
</feature>
<evidence type="ECO:0000256" key="7">
    <source>
        <dbReference type="RuleBase" id="RU004011"/>
    </source>
</evidence>
<sequence length="138" mass="15656">MEKTLLIIKPDVVARHKTGEILARLEKEGFTILGLKHLVLSPQAAELFYHMHEGKEFFEELIDFITYGPIIVCCLGRENAVRYLREIVGDTDPSKAKPGTLRAIYGTDTRHNGVHVASPDENPLREVHFFFSTHELLS</sequence>
<dbReference type="AlphaFoldDB" id="A0A532V701"/>
<evidence type="ECO:0000256" key="5">
    <source>
        <dbReference type="ARBA" id="ARBA00022840"/>
    </source>
</evidence>
<feature type="binding site" evidence="6">
    <location>
        <position position="57"/>
    </location>
    <ligand>
        <name>ATP</name>
        <dbReference type="ChEBI" id="CHEBI:30616"/>
    </ligand>
</feature>
<keyword evidence="3" id="KW-0547">Nucleotide-binding</keyword>
<evidence type="ECO:0000256" key="2">
    <source>
        <dbReference type="ARBA" id="ARBA00022679"/>
    </source>
</evidence>
<keyword evidence="2" id="KW-0808">Transferase</keyword>
<feature type="binding site" evidence="6">
    <location>
        <position position="85"/>
    </location>
    <ligand>
        <name>ATP</name>
        <dbReference type="ChEBI" id="CHEBI:30616"/>
    </ligand>
</feature>
<accession>A0A532V701</accession>
<keyword evidence="5" id="KW-0067">ATP-binding</keyword>
<dbReference type="CDD" id="cd04413">
    <property type="entry name" value="NDPk_I"/>
    <property type="match status" value="1"/>
</dbReference>
<protein>
    <submittedName>
        <fullName evidence="9">Nucleoside-diphosphate kinase</fullName>
    </submittedName>
</protein>
<dbReference type="GO" id="GO:0006228">
    <property type="term" value="P:UTP biosynthetic process"/>
    <property type="evidence" value="ECO:0007669"/>
    <property type="project" value="InterPro"/>
</dbReference>